<comment type="caution">
    <text evidence="1">The sequence shown here is derived from an EMBL/GenBank/DDBJ whole genome shotgun (WGS) entry which is preliminary data.</text>
</comment>
<dbReference type="NCBIfam" id="NF040826">
    <property type="entry name" value="lxa_BCAM0308"/>
    <property type="match status" value="1"/>
</dbReference>
<dbReference type="RefSeq" id="WP_199385865.1">
    <property type="nucleotide sequence ID" value="NZ_JAEMHM010000018.1"/>
</dbReference>
<evidence type="ECO:0000313" key="1">
    <source>
        <dbReference type="EMBL" id="MBJ6726953.1"/>
    </source>
</evidence>
<dbReference type="EMBL" id="JAEMHM010000018">
    <property type="protein sequence ID" value="MBJ6726953.1"/>
    <property type="molecule type" value="Genomic_DNA"/>
</dbReference>
<dbReference type="Proteomes" id="UP000636888">
    <property type="component" value="Unassembled WGS sequence"/>
</dbReference>
<protein>
    <recommendedName>
        <fullName evidence="3">ATPase</fullName>
    </recommendedName>
</protein>
<gene>
    <name evidence="1" type="ORF">JFN93_19760</name>
</gene>
<dbReference type="AlphaFoldDB" id="A0A8J7M1H2"/>
<accession>A0A8J7M1H2</accession>
<sequence length="162" mass="18493">MPRGIRRAEEKGLRTVRAPDAYLPGEGRKEGSLCRGCGIVYRNKRWQLEPTRGAISCEVLCPACQRIEDHNPGGVVTLSGPYLAAHKEEILNTVRHMESKSRTKNPLGRIMDITEEDGRVVVTTTEDKLAQKLGREVFKSQRGELHYQWSHENNLVRVEWMR</sequence>
<keyword evidence="2" id="KW-1185">Reference proteome</keyword>
<proteinExistence type="predicted"/>
<evidence type="ECO:0008006" key="3">
    <source>
        <dbReference type="Google" id="ProtNLM"/>
    </source>
</evidence>
<reference evidence="1" key="1">
    <citation type="submission" date="2020-12" db="EMBL/GenBank/DDBJ databases">
        <title>Geomonas sp. Red875, isolated from river sediment.</title>
        <authorList>
            <person name="Xu Z."/>
            <person name="Zhang Z."/>
            <person name="Masuda Y."/>
            <person name="Itoh H."/>
            <person name="Senoo K."/>
        </authorList>
    </citation>
    <scope>NUCLEOTIDE SEQUENCE</scope>
    <source>
        <strain evidence="1">Red875</strain>
    </source>
</reference>
<evidence type="ECO:0000313" key="2">
    <source>
        <dbReference type="Proteomes" id="UP000636888"/>
    </source>
</evidence>
<name>A0A8J7M1H2_9BACT</name>
<dbReference type="InterPro" id="IPR047706">
    <property type="entry name" value="BCAM0308-like"/>
</dbReference>
<organism evidence="1 2">
    <name type="scientific">Geomesophilobacter sediminis</name>
    <dbReference type="NCBI Taxonomy" id="2798584"/>
    <lineage>
        <taxon>Bacteria</taxon>
        <taxon>Pseudomonadati</taxon>
        <taxon>Thermodesulfobacteriota</taxon>
        <taxon>Desulfuromonadia</taxon>
        <taxon>Geobacterales</taxon>
        <taxon>Geobacteraceae</taxon>
        <taxon>Geomesophilobacter</taxon>
    </lineage>
</organism>